<dbReference type="Gene3D" id="1.10.10.60">
    <property type="entry name" value="Homeodomain-like"/>
    <property type="match status" value="1"/>
</dbReference>
<proteinExistence type="predicted"/>
<dbReference type="RefSeq" id="WP_068941851.1">
    <property type="nucleotide sequence ID" value="NZ_JAVDUG010000005.1"/>
</dbReference>
<dbReference type="EMBL" id="JAVDUG010000005">
    <property type="protein sequence ID" value="MDR6779685.1"/>
    <property type="molecule type" value="Genomic_DNA"/>
</dbReference>
<evidence type="ECO:0000313" key="1">
    <source>
        <dbReference type="EMBL" id="MDR6779685.1"/>
    </source>
</evidence>
<protein>
    <submittedName>
        <fullName evidence="1">Transposase-like protein</fullName>
    </submittedName>
</protein>
<organism evidence="1 2">
    <name type="scientific">Paenibacillus peoriae</name>
    <dbReference type="NCBI Taxonomy" id="59893"/>
    <lineage>
        <taxon>Bacteria</taxon>
        <taxon>Bacillati</taxon>
        <taxon>Bacillota</taxon>
        <taxon>Bacilli</taxon>
        <taxon>Bacillales</taxon>
        <taxon>Paenibacillaceae</taxon>
        <taxon>Paenibacillus</taxon>
    </lineage>
</organism>
<comment type="caution">
    <text evidence="1">The sequence shown here is derived from an EMBL/GenBank/DDBJ whole genome shotgun (WGS) entry which is preliminary data.</text>
</comment>
<evidence type="ECO:0000313" key="2">
    <source>
        <dbReference type="Proteomes" id="UP001266807"/>
    </source>
</evidence>
<dbReference type="Proteomes" id="UP001266807">
    <property type="component" value="Unassembled WGS sequence"/>
</dbReference>
<keyword evidence="2" id="KW-1185">Reference proteome</keyword>
<gene>
    <name evidence="1" type="ORF">J2W98_003966</name>
</gene>
<reference evidence="1 2" key="1">
    <citation type="submission" date="2023-07" db="EMBL/GenBank/DDBJ databases">
        <title>Sorghum-associated microbial communities from plants grown in Nebraska, USA.</title>
        <authorList>
            <person name="Schachtman D."/>
        </authorList>
    </citation>
    <scope>NUCLEOTIDE SEQUENCE [LARGE SCALE GENOMIC DNA]</scope>
    <source>
        <strain evidence="1 2">BE143</strain>
    </source>
</reference>
<sequence>MNLETKHYTAIRYLSLPPSERPTLAEIAEECGVTPSALYQWRQDSVFEAELKRQIVRNNVDDLPELIALIPKIAITEKNAAMAKLALQVHGMLSDKVEVSTSATGGGGTDIAALKARIEALKERRATDE</sequence>
<name>A0ABU1QKC1_9BACL</name>
<accession>A0ABU1QKC1</accession>